<dbReference type="PANTHER" id="PTHR46825:SF8">
    <property type="entry name" value="BETA-LACTAMASE-RELATED"/>
    <property type="match status" value="1"/>
</dbReference>
<dbReference type="EC" id="3.-.-.-" evidence="4"/>
<feature type="transmembrane region" description="Helical" evidence="1">
    <location>
        <begin position="382"/>
        <end position="400"/>
    </location>
</feature>
<feature type="signal peptide" evidence="2">
    <location>
        <begin position="1"/>
        <end position="21"/>
    </location>
</feature>
<dbReference type="InterPro" id="IPR050491">
    <property type="entry name" value="AmpC-like"/>
</dbReference>
<keyword evidence="1" id="KW-0812">Transmembrane</keyword>
<dbReference type="EMBL" id="JBHTJA010000027">
    <property type="protein sequence ID" value="MFD0901900.1"/>
    <property type="molecule type" value="Genomic_DNA"/>
</dbReference>
<feature type="transmembrane region" description="Helical" evidence="1">
    <location>
        <begin position="453"/>
        <end position="476"/>
    </location>
</feature>
<dbReference type="Proteomes" id="UP001596972">
    <property type="component" value="Unassembled WGS sequence"/>
</dbReference>
<gene>
    <name evidence="4" type="ORF">ACFQ11_15980</name>
</gene>
<accession>A0ABW3EQ27</accession>
<proteinExistence type="predicted"/>
<feature type="domain" description="Beta-lactamase-related" evidence="3">
    <location>
        <begin position="29"/>
        <end position="345"/>
    </location>
</feature>
<keyword evidence="5" id="KW-1185">Reference proteome</keyword>
<evidence type="ECO:0000313" key="5">
    <source>
        <dbReference type="Proteomes" id="UP001596972"/>
    </source>
</evidence>
<feature type="transmembrane region" description="Helical" evidence="1">
    <location>
        <begin position="421"/>
        <end position="441"/>
    </location>
</feature>
<evidence type="ECO:0000313" key="4">
    <source>
        <dbReference type="EMBL" id="MFD0901900.1"/>
    </source>
</evidence>
<organism evidence="4 5">
    <name type="scientific">Actinomadura sediminis</name>
    <dbReference type="NCBI Taxonomy" id="1038904"/>
    <lineage>
        <taxon>Bacteria</taxon>
        <taxon>Bacillati</taxon>
        <taxon>Actinomycetota</taxon>
        <taxon>Actinomycetes</taxon>
        <taxon>Streptosporangiales</taxon>
        <taxon>Thermomonosporaceae</taxon>
        <taxon>Actinomadura</taxon>
    </lineage>
</organism>
<keyword evidence="2" id="KW-0732">Signal</keyword>
<comment type="caution">
    <text evidence="4">The sequence shown here is derived from an EMBL/GenBank/DDBJ whole genome shotgun (WGS) entry which is preliminary data.</text>
</comment>
<evidence type="ECO:0000256" key="1">
    <source>
        <dbReference type="SAM" id="Phobius"/>
    </source>
</evidence>
<evidence type="ECO:0000256" key="2">
    <source>
        <dbReference type="SAM" id="SignalP"/>
    </source>
</evidence>
<keyword evidence="1" id="KW-1133">Transmembrane helix</keyword>
<reference evidence="5" key="1">
    <citation type="journal article" date="2019" name="Int. J. Syst. Evol. Microbiol.">
        <title>The Global Catalogue of Microorganisms (GCM) 10K type strain sequencing project: providing services to taxonomists for standard genome sequencing and annotation.</title>
        <authorList>
            <consortium name="The Broad Institute Genomics Platform"/>
            <consortium name="The Broad Institute Genome Sequencing Center for Infectious Disease"/>
            <person name="Wu L."/>
            <person name="Ma J."/>
        </authorList>
    </citation>
    <scope>NUCLEOTIDE SEQUENCE [LARGE SCALE GENOMIC DNA]</scope>
    <source>
        <strain evidence="5">JCM 31202</strain>
    </source>
</reference>
<protein>
    <submittedName>
        <fullName evidence="4">Serine hydrolase domain-containing protein</fullName>
        <ecNumber evidence="4">3.-.-.-</ecNumber>
    </submittedName>
</protein>
<keyword evidence="4" id="KW-0378">Hydrolase</keyword>
<keyword evidence="1" id="KW-0472">Membrane</keyword>
<dbReference type="SUPFAM" id="SSF56601">
    <property type="entry name" value="beta-lactamase/transpeptidase-like"/>
    <property type="match status" value="1"/>
</dbReference>
<dbReference type="PANTHER" id="PTHR46825">
    <property type="entry name" value="D-ALANYL-D-ALANINE-CARBOXYPEPTIDASE/ENDOPEPTIDASE AMPH"/>
    <property type="match status" value="1"/>
</dbReference>
<dbReference type="InterPro" id="IPR012338">
    <property type="entry name" value="Beta-lactam/transpept-like"/>
</dbReference>
<dbReference type="Pfam" id="PF00144">
    <property type="entry name" value="Beta-lactamase"/>
    <property type="match status" value="1"/>
</dbReference>
<dbReference type="RefSeq" id="WP_378299145.1">
    <property type="nucleotide sequence ID" value="NZ_JBHTJA010000027.1"/>
</dbReference>
<feature type="chain" id="PRO_5046479301" evidence="2">
    <location>
        <begin position="22"/>
        <end position="486"/>
    </location>
</feature>
<sequence>MRLLALLLCLLVLAPVAPASAQPGPYEAIDAFVRDRMKATDTPGLAYAVVGPDGPIHQRTWGSDGNGEPVTPQTPFLWGSVAKPVAATAVMTLVQAGRLRLTDRVVDYLPDFRFGGAAHARRVTIRHLLGQTAGLPETATFKVADCLESGCPTPAERVGALNGGEPLGPPGTEYAYTSANYLLLTAVVEAVTGRPYAEYLRRAVLEPAGMKGAIADIGSAEKRNLPPGHQLLWGVPSAIADGYDEHGAGYGYLGGDLNDLAAFASFQLRSGKTADGKAILTPESVRLMREEGTLSSGEGSGYGLGWSINALDAPLDRAVWHTGATFGYASFLILLPEKNIALVLEQNLYGFLHNDAVMHAGLGAARLLAGGTPSETPSASTYYLTVWGITALALGLVLAAGRSALLLRRRPAASSSRRRTAAWTLIGALPLLIAVPAMSRTSPGQMMNWVPDAFAALCVAVAAGLATIALRVTLALRTTRSRRAGR</sequence>
<dbReference type="Gene3D" id="3.40.710.10">
    <property type="entry name" value="DD-peptidase/beta-lactamase superfamily"/>
    <property type="match status" value="1"/>
</dbReference>
<name>A0ABW3EQ27_9ACTN</name>
<dbReference type="GO" id="GO:0016787">
    <property type="term" value="F:hydrolase activity"/>
    <property type="evidence" value="ECO:0007669"/>
    <property type="project" value="UniProtKB-KW"/>
</dbReference>
<dbReference type="InterPro" id="IPR001466">
    <property type="entry name" value="Beta-lactam-related"/>
</dbReference>
<evidence type="ECO:0000259" key="3">
    <source>
        <dbReference type="Pfam" id="PF00144"/>
    </source>
</evidence>